<sequence length="184" mass="21094">MTLIANVTGEAKEDFLDFKTAVQGLSTMFPSISQEEIERVLRANEGIVAKTITDLHNIPMERRCTTLTLASHQTQIACTNARAKRRNMICFIIVVAVTIILLMILVILYLKLWRWLCGARVIQGAPLHPLLKAFFGLVIEWGIMEQNTALDPESRYLRRICYSFNVNFKMLASLAIWLFHRKKQ</sequence>
<dbReference type="AlphaFoldDB" id="A0AA36M5F2"/>
<dbReference type="InterPro" id="IPR009060">
    <property type="entry name" value="UBA-like_sf"/>
</dbReference>
<dbReference type="SUPFAM" id="SSF46934">
    <property type="entry name" value="UBA-like"/>
    <property type="match status" value="1"/>
</dbReference>
<evidence type="ECO:0000313" key="4">
    <source>
        <dbReference type="Proteomes" id="UP001176961"/>
    </source>
</evidence>
<feature type="domain" description="CUE" evidence="2">
    <location>
        <begin position="17"/>
        <end position="60"/>
    </location>
</feature>
<evidence type="ECO:0000313" key="3">
    <source>
        <dbReference type="EMBL" id="CAJ0598445.1"/>
    </source>
</evidence>
<dbReference type="Pfam" id="PF02845">
    <property type="entry name" value="CUE"/>
    <property type="match status" value="1"/>
</dbReference>
<dbReference type="PROSITE" id="PS51140">
    <property type="entry name" value="CUE"/>
    <property type="match status" value="1"/>
</dbReference>
<feature type="transmembrane region" description="Helical" evidence="1">
    <location>
        <begin position="89"/>
        <end position="110"/>
    </location>
</feature>
<protein>
    <recommendedName>
        <fullName evidence="2">CUE domain-containing protein</fullName>
    </recommendedName>
</protein>
<dbReference type="Gene3D" id="1.10.8.10">
    <property type="entry name" value="DNA helicase RuvA subunit, C-terminal domain"/>
    <property type="match status" value="1"/>
</dbReference>
<dbReference type="SMART" id="SM00546">
    <property type="entry name" value="CUE"/>
    <property type="match status" value="1"/>
</dbReference>
<keyword evidence="1" id="KW-1133">Transmembrane helix</keyword>
<dbReference type="EMBL" id="CATQJL010000223">
    <property type="protein sequence ID" value="CAJ0598445.1"/>
    <property type="molecule type" value="Genomic_DNA"/>
</dbReference>
<keyword evidence="1" id="KW-0472">Membrane</keyword>
<keyword evidence="1" id="KW-0812">Transmembrane</keyword>
<reference evidence="3" key="1">
    <citation type="submission" date="2023-07" db="EMBL/GenBank/DDBJ databases">
        <authorList>
            <consortium name="CYATHOMIX"/>
        </authorList>
    </citation>
    <scope>NUCLEOTIDE SEQUENCE</scope>
    <source>
        <strain evidence="3">N/A</strain>
    </source>
</reference>
<organism evidence="3 4">
    <name type="scientific">Cylicocyclus nassatus</name>
    <name type="common">Nematode worm</name>
    <dbReference type="NCBI Taxonomy" id="53992"/>
    <lineage>
        <taxon>Eukaryota</taxon>
        <taxon>Metazoa</taxon>
        <taxon>Ecdysozoa</taxon>
        <taxon>Nematoda</taxon>
        <taxon>Chromadorea</taxon>
        <taxon>Rhabditida</taxon>
        <taxon>Rhabditina</taxon>
        <taxon>Rhabditomorpha</taxon>
        <taxon>Strongyloidea</taxon>
        <taxon>Strongylidae</taxon>
        <taxon>Cylicocyclus</taxon>
    </lineage>
</organism>
<gene>
    <name evidence="3" type="ORF">CYNAS_LOCUS10428</name>
</gene>
<dbReference type="InterPro" id="IPR003892">
    <property type="entry name" value="CUE"/>
</dbReference>
<evidence type="ECO:0000256" key="1">
    <source>
        <dbReference type="SAM" id="Phobius"/>
    </source>
</evidence>
<name>A0AA36M5F2_CYLNA</name>
<evidence type="ECO:0000259" key="2">
    <source>
        <dbReference type="PROSITE" id="PS51140"/>
    </source>
</evidence>
<dbReference type="Proteomes" id="UP001176961">
    <property type="component" value="Unassembled WGS sequence"/>
</dbReference>
<proteinExistence type="predicted"/>
<comment type="caution">
    <text evidence="3">The sequence shown here is derived from an EMBL/GenBank/DDBJ whole genome shotgun (WGS) entry which is preliminary data.</text>
</comment>
<dbReference type="GO" id="GO:0043130">
    <property type="term" value="F:ubiquitin binding"/>
    <property type="evidence" value="ECO:0007669"/>
    <property type="project" value="InterPro"/>
</dbReference>
<accession>A0AA36M5F2</accession>
<keyword evidence="4" id="KW-1185">Reference proteome</keyword>